<accession>A4S5S9</accession>
<feature type="compositionally biased region" description="Pro residues" evidence="6">
    <location>
        <begin position="753"/>
        <end position="769"/>
    </location>
</feature>
<evidence type="ECO:0000313" key="10">
    <source>
        <dbReference type="EMBL" id="ABO98955.1"/>
    </source>
</evidence>
<dbReference type="Pfam" id="PF01342">
    <property type="entry name" value="SAND"/>
    <property type="match status" value="1"/>
</dbReference>
<gene>
    <name evidence="10" type="ORF">OSTLU_25332</name>
</gene>
<dbReference type="SUPFAM" id="SSF47676">
    <property type="entry name" value="Conserved domain common to transcription factors TFIIS, elongin A, CRSP70"/>
    <property type="match status" value="1"/>
</dbReference>
<keyword evidence="5" id="KW-0479">Metal-binding</keyword>
<feature type="compositionally biased region" description="Low complexity" evidence="6">
    <location>
        <begin position="19"/>
        <end position="36"/>
    </location>
</feature>
<feature type="region of interest" description="Disordered" evidence="6">
    <location>
        <begin position="552"/>
        <end position="673"/>
    </location>
</feature>
<dbReference type="OrthoDB" id="308383at2759"/>
<dbReference type="InterPro" id="IPR010919">
    <property type="entry name" value="SAND-like_dom_sf"/>
</dbReference>
<feature type="compositionally biased region" description="Low complexity" evidence="6">
    <location>
        <begin position="702"/>
        <end position="712"/>
    </location>
</feature>
<dbReference type="InterPro" id="IPR017923">
    <property type="entry name" value="TFIIS_N"/>
</dbReference>
<evidence type="ECO:0000256" key="5">
    <source>
        <dbReference type="PROSITE-ProRule" id="PRU00723"/>
    </source>
</evidence>
<keyword evidence="2" id="KW-0804">Transcription</keyword>
<evidence type="ECO:0000256" key="6">
    <source>
        <dbReference type="SAM" id="MobiDB-lite"/>
    </source>
</evidence>
<evidence type="ECO:0000259" key="8">
    <source>
        <dbReference type="PROSITE" id="PS50864"/>
    </source>
</evidence>
<keyword evidence="1" id="KW-0805">Transcription regulation</keyword>
<dbReference type="AlphaFoldDB" id="A4S5S9"/>
<dbReference type="SMART" id="SM00258">
    <property type="entry name" value="SAND"/>
    <property type="match status" value="1"/>
</dbReference>
<keyword evidence="11" id="KW-1185">Reference proteome</keyword>
<dbReference type="PROSITE" id="PS51319">
    <property type="entry name" value="TFIIS_N"/>
    <property type="match status" value="1"/>
</dbReference>
<dbReference type="GO" id="GO:0000978">
    <property type="term" value="F:RNA polymerase II cis-regulatory region sequence-specific DNA binding"/>
    <property type="evidence" value="ECO:0007669"/>
    <property type="project" value="TreeGrafter"/>
</dbReference>
<dbReference type="InterPro" id="IPR000770">
    <property type="entry name" value="SAND_dom"/>
</dbReference>
<dbReference type="RefSeq" id="XP_001420662.1">
    <property type="nucleotide sequence ID" value="XM_001420625.1"/>
</dbReference>
<feature type="domain" description="TFIIS N-terminal" evidence="9">
    <location>
        <begin position="331"/>
        <end position="417"/>
    </location>
</feature>
<evidence type="ECO:0008006" key="12">
    <source>
        <dbReference type="Google" id="ProtNLM"/>
    </source>
</evidence>
<comment type="subcellular location">
    <subcellularLocation>
        <location evidence="4">Nucleus</location>
    </subcellularLocation>
</comment>
<dbReference type="Gramene" id="ABO98955">
    <property type="protein sequence ID" value="ABO98955"/>
    <property type="gene ID" value="OSTLU_25332"/>
</dbReference>
<evidence type="ECO:0000259" key="7">
    <source>
        <dbReference type="PROSITE" id="PS50103"/>
    </source>
</evidence>
<feature type="domain" description="SAND" evidence="8">
    <location>
        <begin position="154"/>
        <end position="227"/>
    </location>
</feature>
<organism evidence="10 11">
    <name type="scientific">Ostreococcus lucimarinus (strain CCE9901)</name>
    <dbReference type="NCBI Taxonomy" id="436017"/>
    <lineage>
        <taxon>Eukaryota</taxon>
        <taxon>Viridiplantae</taxon>
        <taxon>Chlorophyta</taxon>
        <taxon>Mamiellophyceae</taxon>
        <taxon>Mamiellales</taxon>
        <taxon>Bathycoccaceae</taxon>
        <taxon>Ostreococcus</taxon>
    </lineage>
</organism>
<dbReference type="KEGG" id="olu:OSTLU_25332"/>
<dbReference type="EMBL" id="CP000592">
    <property type="protein sequence ID" value="ABO98955.1"/>
    <property type="molecule type" value="Genomic_DNA"/>
</dbReference>
<dbReference type="GO" id="GO:0005634">
    <property type="term" value="C:nucleus"/>
    <property type="evidence" value="ECO:0007669"/>
    <property type="project" value="UniProtKB-SubCell"/>
</dbReference>
<feature type="region of interest" description="Disordered" evidence="6">
    <location>
        <begin position="690"/>
        <end position="714"/>
    </location>
</feature>
<dbReference type="SUPFAM" id="SSF63763">
    <property type="entry name" value="SAND domain-like"/>
    <property type="match status" value="1"/>
</dbReference>
<dbReference type="PROSITE" id="PS50864">
    <property type="entry name" value="SAND"/>
    <property type="match status" value="1"/>
</dbReference>
<feature type="region of interest" description="Disordered" evidence="6">
    <location>
        <begin position="483"/>
        <end position="539"/>
    </location>
</feature>
<evidence type="ECO:0000313" key="11">
    <source>
        <dbReference type="Proteomes" id="UP000001568"/>
    </source>
</evidence>
<feature type="region of interest" description="Disordered" evidence="6">
    <location>
        <begin position="1"/>
        <end position="36"/>
    </location>
</feature>
<dbReference type="InterPro" id="IPR000571">
    <property type="entry name" value="Znf_CCCH"/>
</dbReference>
<dbReference type="GO" id="GO:0006357">
    <property type="term" value="P:regulation of transcription by RNA polymerase II"/>
    <property type="evidence" value="ECO:0007669"/>
    <property type="project" value="TreeGrafter"/>
</dbReference>
<feature type="region of interest" description="Disordered" evidence="6">
    <location>
        <begin position="737"/>
        <end position="783"/>
    </location>
</feature>
<evidence type="ECO:0000256" key="2">
    <source>
        <dbReference type="ARBA" id="ARBA00023163"/>
    </source>
</evidence>
<evidence type="ECO:0000256" key="1">
    <source>
        <dbReference type="ARBA" id="ARBA00023015"/>
    </source>
</evidence>
<sequence>MTDVITMSSSSDDDRPPIARGGEASSSSSDGDAGFNGDVLATELAKMPLALRAQLTAAAKSSTSTNQRTLVSEWSEKTKLSVDLVEKIFASFAKSSRASAEAARETVARLAAADGVDSADGDEYSPGAAEAATADDDAMDDSPKIPASKQPVLEEGVPFPGITRDVSVDVACGDLRGVLELKKGYKKLQERVRCEGEMMTPSKFESEGGRGSAKKWKISLRIVRSDGKLGMTVGDWIDRYGYHPSGLVIGGEVADAPAPPKVKKSAFESQLETLLDYDGDIALRSIAKFVRMMRETTKPKERGLLLQVIRGTKNKECLRQFGQSAEIKGLDTLQDWMDDAKRKFQSTLLVSILRTLKMIPVTLDALTRTSIAPNLGKLKSYVVPEGEEEFANTEMNTKVVLLSKSVKNAWKAQITAPHTAPAPAPKPAPVVNPAPAAVPASKAVELGDDDLFGAKSKISPAPSKAPVVKTTVTKITMEKKVAPPSVTTKKPSVSVNDLLKTSSQSTKITAPPVKTKEKAKDDDKIDEKTGKKRKRKTVTWAKDENLEQVRIFEKDAKQPKETAFPDPTRDGGTDGASRKALERRDREVEAERKAAAKQHQRRLDEMRATTTWRPPRRIEIPRWEEEESDRVPGDESEESQRILRIEAEKPSVKYRSLKDIPDSPAEAPNEDAQLDLDNTPAFYMKFQEEPLSQDSGEPSPAMPQQLQMPQAPGSLLPPNIDFAALQRTLLAANAPHQNAGYQYPPQAPLQHAFPPPPPQAAYAPQPPYQPGAQQPAQRPTKQALVGGAPVPAQQALNLNGKTYRGVCAFFNTPRGCSWGDKCGYLHQVGVNPPSTG</sequence>
<dbReference type="PANTHER" id="PTHR10417:SF9">
    <property type="entry name" value="SP140 NUCLEAR BODY PROTEIN"/>
    <property type="match status" value="1"/>
</dbReference>
<feature type="compositionally biased region" description="Polar residues" evidence="6">
    <location>
        <begin position="1"/>
        <end position="10"/>
    </location>
</feature>
<proteinExistence type="predicted"/>
<dbReference type="OMA" id="PGHHMRG"/>
<dbReference type="PROSITE" id="PS50103">
    <property type="entry name" value="ZF_C3H1"/>
    <property type="match status" value="1"/>
</dbReference>
<keyword evidence="5" id="KW-0863">Zinc-finger</keyword>
<keyword evidence="5" id="KW-0862">Zinc</keyword>
<protein>
    <recommendedName>
        <fullName evidence="12">C3H1-type domain-containing protein</fullName>
    </recommendedName>
</protein>
<dbReference type="Gene3D" id="3.10.390.10">
    <property type="entry name" value="SAND domain-like"/>
    <property type="match status" value="1"/>
</dbReference>
<feature type="compositionally biased region" description="Polar residues" evidence="6">
    <location>
        <begin position="485"/>
        <end position="508"/>
    </location>
</feature>
<feature type="region of interest" description="Disordered" evidence="6">
    <location>
        <begin position="114"/>
        <end position="148"/>
    </location>
</feature>
<keyword evidence="3 4" id="KW-0539">Nucleus</keyword>
<reference evidence="10 11" key="1">
    <citation type="journal article" date="2007" name="Proc. Natl. Acad. Sci. U.S.A.">
        <title>The tiny eukaryote Ostreococcus provides genomic insights into the paradox of plankton speciation.</title>
        <authorList>
            <person name="Palenik B."/>
            <person name="Grimwood J."/>
            <person name="Aerts A."/>
            <person name="Rouze P."/>
            <person name="Salamov A."/>
            <person name="Putnam N."/>
            <person name="Dupont C."/>
            <person name="Jorgensen R."/>
            <person name="Derelle E."/>
            <person name="Rombauts S."/>
            <person name="Zhou K."/>
            <person name="Otillar R."/>
            <person name="Merchant S.S."/>
            <person name="Podell S."/>
            <person name="Gaasterland T."/>
            <person name="Napoli C."/>
            <person name="Gendler K."/>
            <person name="Manuell A."/>
            <person name="Tai V."/>
            <person name="Vallon O."/>
            <person name="Piganeau G."/>
            <person name="Jancek S."/>
            <person name="Heijde M."/>
            <person name="Jabbari K."/>
            <person name="Bowler C."/>
            <person name="Lohr M."/>
            <person name="Robbens S."/>
            <person name="Werner G."/>
            <person name="Dubchak I."/>
            <person name="Pazour G.J."/>
            <person name="Ren Q."/>
            <person name="Paulsen I."/>
            <person name="Delwiche C."/>
            <person name="Schmutz J."/>
            <person name="Rokhsar D."/>
            <person name="Van de Peer Y."/>
            <person name="Moreau H."/>
            <person name="Grigoriev I.V."/>
        </authorList>
    </citation>
    <scope>NUCLEOTIDE SEQUENCE [LARGE SCALE GENOMIC DNA]</scope>
    <source>
        <strain evidence="10 11">CCE9901</strain>
    </source>
</reference>
<evidence type="ECO:0000256" key="4">
    <source>
        <dbReference type="PROSITE-ProRule" id="PRU00649"/>
    </source>
</evidence>
<evidence type="ECO:0000256" key="3">
    <source>
        <dbReference type="ARBA" id="ARBA00023242"/>
    </source>
</evidence>
<dbReference type="InterPro" id="IPR035441">
    <property type="entry name" value="TFIIS/LEDGF_dom_sf"/>
</dbReference>
<dbReference type="HOGENOM" id="CLU_339927_0_0_1"/>
<feature type="compositionally biased region" description="Basic and acidic residues" evidence="6">
    <location>
        <begin position="514"/>
        <end position="529"/>
    </location>
</feature>
<feature type="compositionally biased region" description="Low complexity" evidence="6">
    <location>
        <begin position="770"/>
        <end position="779"/>
    </location>
</feature>
<evidence type="ECO:0000259" key="9">
    <source>
        <dbReference type="PROSITE" id="PS51319"/>
    </source>
</evidence>
<dbReference type="STRING" id="436017.A4S5S9"/>
<dbReference type="GeneID" id="5004924"/>
<name>A4S5S9_OSTLU</name>
<dbReference type="GO" id="GO:0008270">
    <property type="term" value="F:zinc ion binding"/>
    <property type="evidence" value="ECO:0007669"/>
    <property type="project" value="UniProtKB-KW"/>
</dbReference>
<feature type="zinc finger region" description="C3H1-type" evidence="5">
    <location>
        <begin position="801"/>
        <end position="829"/>
    </location>
</feature>
<feature type="compositionally biased region" description="Basic and acidic residues" evidence="6">
    <location>
        <begin position="616"/>
        <end position="661"/>
    </location>
</feature>
<dbReference type="Proteomes" id="UP000001568">
    <property type="component" value="Chromosome 12"/>
</dbReference>
<feature type="domain" description="C3H1-type" evidence="7">
    <location>
        <begin position="801"/>
        <end position="829"/>
    </location>
</feature>
<feature type="compositionally biased region" description="Basic and acidic residues" evidence="6">
    <location>
        <begin position="567"/>
        <end position="594"/>
    </location>
</feature>
<dbReference type="PANTHER" id="PTHR10417">
    <property type="entry name" value="GLUCOCORTICOID MODULATORY ELEMENT-BINDING PROTEIN"/>
    <property type="match status" value="1"/>
</dbReference>